<dbReference type="PANTHER" id="PTHR43030:SF1">
    <property type="entry name" value="PHOSPHOENOLPYRUVATE SYNTHASE"/>
    <property type="match status" value="1"/>
</dbReference>
<gene>
    <name evidence="17" type="ORF">GCM10022402_31740</name>
</gene>
<comment type="caution">
    <text evidence="17">The sequence shown here is derived from an EMBL/GenBank/DDBJ whole genome shotgun (WGS) entry which is preliminary data.</text>
</comment>
<comment type="cofactor">
    <cofactor evidence="1">
        <name>Mg(2+)</name>
        <dbReference type="ChEBI" id="CHEBI:18420"/>
    </cofactor>
</comment>
<evidence type="ECO:0000256" key="13">
    <source>
        <dbReference type="ARBA" id="ARBA00033470"/>
    </source>
</evidence>
<dbReference type="InterPro" id="IPR013815">
    <property type="entry name" value="ATP_grasp_subdomain_1"/>
</dbReference>
<evidence type="ECO:0000256" key="12">
    <source>
        <dbReference type="ARBA" id="ARBA00022842"/>
    </source>
</evidence>
<evidence type="ECO:0000256" key="7">
    <source>
        <dbReference type="ARBA" id="ARBA00022679"/>
    </source>
</evidence>
<accession>A0ABP7FZY3</accession>
<evidence type="ECO:0000256" key="9">
    <source>
        <dbReference type="ARBA" id="ARBA00022741"/>
    </source>
</evidence>
<dbReference type="PANTHER" id="PTHR43030">
    <property type="entry name" value="PHOSPHOENOLPYRUVATE SYNTHASE"/>
    <property type="match status" value="1"/>
</dbReference>
<dbReference type="RefSeq" id="WP_344972528.1">
    <property type="nucleotide sequence ID" value="NZ_BAABDD010000014.1"/>
</dbReference>
<evidence type="ECO:0000256" key="2">
    <source>
        <dbReference type="ARBA" id="ARBA00002988"/>
    </source>
</evidence>
<evidence type="ECO:0000256" key="6">
    <source>
        <dbReference type="ARBA" id="ARBA00021623"/>
    </source>
</evidence>
<dbReference type="InterPro" id="IPR006319">
    <property type="entry name" value="PEP_synth"/>
</dbReference>
<feature type="domain" description="Pyruvate phosphate dikinase AMP/ATP-binding" evidence="16">
    <location>
        <begin position="17"/>
        <end position="167"/>
    </location>
</feature>
<dbReference type="Pfam" id="PF00391">
    <property type="entry name" value="PEP-utilizers"/>
    <property type="match status" value="1"/>
</dbReference>
<comment type="function">
    <text evidence="2">Catalyzes the phosphorylation of pyruvate to phosphoenolpyruvate.</text>
</comment>
<name>A0ABP7FZY3_9ACTN</name>
<dbReference type="Pfam" id="PF01326">
    <property type="entry name" value="PPDK_N"/>
    <property type="match status" value="1"/>
</dbReference>
<proteinExistence type="inferred from homology"/>
<keyword evidence="7" id="KW-0808">Transferase</keyword>
<evidence type="ECO:0000313" key="18">
    <source>
        <dbReference type="Proteomes" id="UP001500908"/>
    </source>
</evidence>
<dbReference type="SUPFAM" id="SSF56059">
    <property type="entry name" value="Glutathione synthetase ATP-binding domain-like"/>
    <property type="match status" value="1"/>
</dbReference>
<evidence type="ECO:0000256" key="10">
    <source>
        <dbReference type="ARBA" id="ARBA00022777"/>
    </source>
</evidence>
<dbReference type="SUPFAM" id="SSF52009">
    <property type="entry name" value="Phosphohistidine domain"/>
    <property type="match status" value="1"/>
</dbReference>
<dbReference type="Gene3D" id="3.30.1490.20">
    <property type="entry name" value="ATP-grasp fold, A domain"/>
    <property type="match status" value="1"/>
</dbReference>
<comment type="catalytic activity">
    <reaction evidence="14">
        <text>pyruvate + ATP + H2O = phosphoenolpyruvate + AMP + phosphate + 2 H(+)</text>
        <dbReference type="Rhea" id="RHEA:11364"/>
        <dbReference type="ChEBI" id="CHEBI:15361"/>
        <dbReference type="ChEBI" id="CHEBI:15377"/>
        <dbReference type="ChEBI" id="CHEBI:15378"/>
        <dbReference type="ChEBI" id="CHEBI:30616"/>
        <dbReference type="ChEBI" id="CHEBI:43474"/>
        <dbReference type="ChEBI" id="CHEBI:58702"/>
        <dbReference type="ChEBI" id="CHEBI:456215"/>
        <dbReference type="EC" id="2.7.9.2"/>
    </reaction>
</comment>
<reference evidence="18" key="1">
    <citation type="journal article" date="2019" name="Int. J. Syst. Evol. Microbiol.">
        <title>The Global Catalogue of Microorganisms (GCM) 10K type strain sequencing project: providing services to taxonomists for standard genome sequencing and annotation.</title>
        <authorList>
            <consortium name="The Broad Institute Genomics Platform"/>
            <consortium name="The Broad Institute Genome Sequencing Center for Infectious Disease"/>
            <person name="Wu L."/>
            <person name="Ma J."/>
        </authorList>
    </citation>
    <scope>NUCLEOTIDE SEQUENCE [LARGE SCALE GENOMIC DNA]</scope>
    <source>
        <strain evidence="18">JCM 17137</strain>
    </source>
</reference>
<evidence type="ECO:0000256" key="14">
    <source>
        <dbReference type="ARBA" id="ARBA00047700"/>
    </source>
</evidence>
<evidence type="ECO:0000313" key="17">
    <source>
        <dbReference type="EMBL" id="GAA3750217.1"/>
    </source>
</evidence>
<evidence type="ECO:0000256" key="8">
    <source>
        <dbReference type="ARBA" id="ARBA00022723"/>
    </source>
</evidence>
<evidence type="ECO:0000256" key="11">
    <source>
        <dbReference type="ARBA" id="ARBA00022840"/>
    </source>
</evidence>
<keyword evidence="12" id="KW-0460">Magnesium</keyword>
<keyword evidence="8" id="KW-0479">Metal-binding</keyword>
<evidence type="ECO:0000259" key="16">
    <source>
        <dbReference type="Pfam" id="PF01326"/>
    </source>
</evidence>
<comment type="similarity">
    <text evidence="4">Belongs to the PEP-utilizing enzyme family.</text>
</comment>
<evidence type="ECO:0000259" key="15">
    <source>
        <dbReference type="Pfam" id="PF00391"/>
    </source>
</evidence>
<dbReference type="InterPro" id="IPR036637">
    <property type="entry name" value="Phosphohistidine_dom_sf"/>
</dbReference>
<keyword evidence="11" id="KW-0067">ATP-binding</keyword>
<dbReference type="Gene3D" id="3.50.30.10">
    <property type="entry name" value="Phosphohistidine domain"/>
    <property type="match status" value="1"/>
</dbReference>
<keyword evidence="9" id="KW-0547">Nucleotide-binding</keyword>
<dbReference type="EMBL" id="BAABDD010000014">
    <property type="protein sequence ID" value="GAA3750217.1"/>
    <property type="molecule type" value="Genomic_DNA"/>
</dbReference>
<organism evidence="17 18">
    <name type="scientific">Salinactinospora qingdaonensis</name>
    <dbReference type="NCBI Taxonomy" id="702744"/>
    <lineage>
        <taxon>Bacteria</taxon>
        <taxon>Bacillati</taxon>
        <taxon>Actinomycetota</taxon>
        <taxon>Actinomycetes</taxon>
        <taxon>Streptosporangiales</taxon>
        <taxon>Nocardiopsidaceae</taxon>
        <taxon>Salinactinospora</taxon>
    </lineage>
</organism>
<dbReference type="Proteomes" id="UP001500908">
    <property type="component" value="Unassembled WGS sequence"/>
</dbReference>
<protein>
    <recommendedName>
        <fullName evidence="6">Phosphoenolpyruvate synthase</fullName>
        <ecNumber evidence="5">2.7.9.2</ecNumber>
    </recommendedName>
    <alternativeName>
        <fullName evidence="13">Pyruvate, water dikinase</fullName>
    </alternativeName>
</protein>
<evidence type="ECO:0000256" key="3">
    <source>
        <dbReference type="ARBA" id="ARBA00004742"/>
    </source>
</evidence>
<dbReference type="EC" id="2.7.9.2" evidence="5"/>
<sequence>MSLIDLDDEAALDPRAAGAKAARLAQLRRAGLPVAPGFVVTAECARPALGAGAAALTEGGSGAARLAVMAEKLAPELERHLRTEMRGRFHTAIVRSSSELESGGRWAGAFSTFEDVTPDELDTAVRGVWASTFTVDAVERCEQADLDPGAVAMAVLVQPQLVTECGGLASVSPDGVVEVVATTGRLSQLTAGWDSGVCATVTAEGEVDVDTADSGIDAAVFARVAQLARDTFDRVGDATIEWAFTGDQPVLLQSSRSRVRGAVTAEPVATGTVDPLALRLAVGAAHHPGTLGAELVLPWLAAADTPVRPGVPMAASRDPRTDLRDAHDLARTLTERAWRDTMPHAADVATSVLRRLRGNEGGRALGRLAALAPVPGEWGQRIVELLHGVAVAAVQAGFIGHTGHLWRHSADEIAGWFERGHGPGKAPRIGPDPWEPFVFSTISTQGPALPGRSAASGVGAGPVIVVTNPHDPPPLGGREVVVAESPLPGLSPLLWSASALVTLGGNPGAHVFEVATSLGVPAVLGVRLDSAGLSLSDLAEPGRFVAAVDGDRATVALHG</sequence>
<keyword evidence="18" id="KW-1185">Reference proteome</keyword>
<comment type="pathway">
    <text evidence="3">Carbohydrate biosynthesis; gluconeogenesis.</text>
</comment>
<evidence type="ECO:0000256" key="1">
    <source>
        <dbReference type="ARBA" id="ARBA00001946"/>
    </source>
</evidence>
<dbReference type="InterPro" id="IPR008279">
    <property type="entry name" value="PEP-util_enz_mobile_dom"/>
</dbReference>
<keyword evidence="10" id="KW-0418">Kinase</keyword>
<evidence type="ECO:0000256" key="4">
    <source>
        <dbReference type="ARBA" id="ARBA00007837"/>
    </source>
</evidence>
<evidence type="ECO:0000256" key="5">
    <source>
        <dbReference type="ARBA" id="ARBA00011996"/>
    </source>
</evidence>
<feature type="domain" description="PEP-utilising enzyme mobile" evidence="15">
    <location>
        <begin position="479"/>
        <end position="527"/>
    </location>
</feature>
<dbReference type="InterPro" id="IPR002192">
    <property type="entry name" value="PPDK_AMP/ATP-bd"/>
</dbReference>